<evidence type="ECO:0000313" key="2">
    <source>
        <dbReference type="EMBL" id="KAG7596993.1"/>
    </source>
</evidence>
<comment type="caution">
    <text evidence="2">The sequence shown here is derived from an EMBL/GenBank/DDBJ whole genome shotgun (WGS) entry which is preliminary data.</text>
</comment>
<name>A0A8T2CHA0_ARASU</name>
<reference evidence="2 3" key="1">
    <citation type="submission" date="2020-12" db="EMBL/GenBank/DDBJ databases">
        <title>Concerted genomic and epigenomic changes stabilize Arabidopsis allopolyploids.</title>
        <authorList>
            <person name="Chen Z."/>
        </authorList>
    </citation>
    <scope>NUCLEOTIDE SEQUENCE [LARGE SCALE GENOMIC DNA]</scope>
    <source>
        <strain evidence="2">As9502</strain>
        <tissue evidence="2">Leaf</tissue>
    </source>
</reference>
<keyword evidence="3" id="KW-1185">Reference proteome</keyword>
<feature type="chain" id="PRO_5035726626" evidence="1">
    <location>
        <begin position="22"/>
        <end position="44"/>
    </location>
</feature>
<dbReference type="AlphaFoldDB" id="A0A8T2CHA0"/>
<dbReference type="Proteomes" id="UP000694251">
    <property type="component" value="Chromosome 6"/>
</dbReference>
<feature type="signal peptide" evidence="1">
    <location>
        <begin position="1"/>
        <end position="21"/>
    </location>
</feature>
<accession>A0A8T2CHA0</accession>
<gene>
    <name evidence="2" type="ORF">ISN44_As06g014060</name>
</gene>
<evidence type="ECO:0000313" key="3">
    <source>
        <dbReference type="Proteomes" id="UP000694251"/>
    </source>
</evidence>
<dbReference type="EMBL" id="JAEFBJ010000006">
    <property type="protein sequence ID" value="KAG7596993.1"/>
    <property type="molecule type" value="Genomic_DNA"/>
</dbReference>
<sequence length="44" mass="5020">MYISWLYLRFSCAMCVSPLTAQCSRPTGERLPSTWVFIVSTFAV</sequence>
<keyword evidence="1" id="KW-0732">Signal</keyword>
<organism evidence="2 3">
    <name type="scientific">Arabidopsis suecica</name>
    <name type="common">Swedish thale-cress</name>
    <name type="synonym">Cardaminopsis suecica</name>
    <dbReference type="NCBI Taxonomy" id="45249"/>
    <lineage>
        <taxon>Eukaryota</taxon>
        <taxon>Viridiplantae</taxon>
        <taxon>Streptophyta</taxon>
        <taxon>Embryophyta</taxon>
        <taxon>Tracheophyta</taxon>
        <taxon>Spermatophyta</taxon>
        <taxon>Magnoliopsida</taxon>
        <taxon>eudicotyledons</taxon>
        <taxon>Gunneridae</taxon>
        <taxon>Pentapetalae</taxon>
        <taxon>rosids</taxon>
        <taxon>malvids</taxon>
        <taxon>Brassicales</taxon>
        <taxon>Brassicaceae</taxon>
        <taxon>Camelineae</taxon>
        <taxon>Arabidopsis</taxon>
    </lineage>
</organism>
<proteinExistence type="predicted"/>
<protein>
    <submittedName>
        <fullName evidence="2">Uncharacterized protein</fullName>
    </submittedName>
</protein>
<evidence type="ECO:0000256" key="1">
    <source>
        <dbReference type="SAM" id="SignalP"/>
    </source>
</evidence>